<gene>
    <name evidence="2" type="ORF">HRG_08101</name>
</gene>
<dbReference type="EMBL" id="JAIZPD010000009">
    <property type="protein sequence ID" value="KAH0960948.1"/>
    <property type="molecule type" value="Genomic_DNA"/>
</dbReference>
<dbReference type="OrthoDB" id="5427804at2759"/>
<keyword evidence="2" id="KW-0255">Endonuclease</keyword>
<sequence>MQDEGHLYSPEVTVEFNETAYNNEELFKDWIRDELAPIVSRNDDFLLVMDVASFHKTDDVLHQLRQHKVVTALIPPGCTSLLQPLDTAINRPLKDWLRDATDEYVSEREARGLTMWSIREKRIMTTFVVASAVRTLESRAELVQKAFLNCGISIRPDGTQDIEIRVKDIPAAAIDFTNWEQARDVIVKDEEGVSGLLDEEEIVKQGDEAEDRIDPVMDALFSKGNAQFDTKA</sequence>
<keyword evidence="2" id="KW-0378">Hydrolase</keyword>
<organism evidence="2 3">
    <name type="scientific">Hirsutella rhossiliensis</name>
    <dbReference type="NCBI Taxonomy" id="111463"/>
    <lineage>
        <taxon>Eukaryota</taxon>
        <taxon>Fungi</taxon>
        <taxon>Dikarya</taxon>
        <taxon>Ascomycota</taxon>
        <taxon>Pezizomycotina</taxon>
        <taxon>Sordariomycetes</taxon>
        <taxon>Hypocreomycetidae</taxon>
        <taxon>Hypocreales</taxon>
        <taxon>Ophiocordycipitaceae</taxon>
        <taxon>Hirsutella</taxon>
    </lineage>
</organism>
<name>A0A9P8SFH7_9HYPO</name>
<evidence type="ECO:0000259" key="1">
    <source>
        <dbReference type="Pfam" id="PF03184"/>
    </source>
</evidence>
<dbReference type="Pfam" id="PF03184">
    <property type="entry name" value="DDE_1"/>
    <property type="match status" value="1"/>
</dbReference>
<dbReference type="GO" id="GO:0004519">
    <property type="term" value="F:endonuclease activity"/>
    <property type="evidence" value="ECO:0007669"/>
    <property type="project" value="UniProtKB-KW"/>
</dbReference>
<accession>A0A9P8SFH7</accession>
<dbReference type="AlphaFoldDB" id="A0A9P8SFH7"/>
<keyword evidence="2" id="KW-0540">Nuclease</keyword>
<protein>
    <submittedName>
        <fullName evidence="2">DDE superfamily endonuclease domain-containing protein</fullName>
    </submittedName>
</protein>
<dbReference type="InterPro" id="IPR004875">
    <property type="entry name" value="DDE_SF_endonuclease_dom"/>
</dbReference>
<dbReference type="RefSeq" id="XP_044718461.1">
    <property type="nucleotide sequence ID" value="XM_044866572.1"/>
</dbReference>
<proteinExistence type="predicted"/>
<feature type="domain" description="DDE-1" evidence="1">
    <location>
        <begin position="11"/>
        <end position="110"/>
    </location>
</feature>
<keyword evidence="3" id="KW-1185">Reference proteome</keyword>
<evidence type="ECO:0000313" key="3">
    <source>
        <dbReference type="Proteomes" id="UP000824596"/>
    </source>
</evidence>
<reference evidence="2" key="1">
    <citation type="submission" date="2021-09" db="EMBL/GenBank/DDBJ databases">
        <title>A high-quality genome of the endoparasitic fungus Hirsutella rhossiliensis with a comparison of Hirsutella genomes reveals transposable elements contributing to genome size variation.</title>
        <authorList>
            <person name="Lin R."/>
            <person name="Jiao Y."/>
            <person name="Sun X."/>
            <person name="Ling J."/>
            <person name="Xie B."/>
            <person name="Cheng X."/>
        </authorList>
    </citation>
    <scope>NUCLEOTIDE SEQUENCE</scope>
    <source>
        <strain evidence="2">HR02</strain>
    </source>
</reference>
<comment type="caution">
    <text evidence="2">The sequence shown here is derived from an EMBL/GenBank/DDBJ whole genome shotgun (WGS) entry which is preliminary data.</text>
</comment>
<dbReference type="GO" id="GO:0003676">
    <property type="term" value="F:nucleic acid binding"/>
    <property type="evidence" value="ECO:0007669"/>
    <property type="project" value="InterPro"/>
</dbReference>
<dbReference type="Proteomes" id="UP000824596">
    <property type="component" value="Unassembled WGS sequence"/>
</dbReference>
<evidence type="ECO:0000313" key="2">
    <source>
        <dbReference type="EMBL" id="KAH0960948.1"/>
    </source>
</evidence>
<dbReference type="GeneID" id="68357230"/>